<organism evidence="1 2">
    <name type="scientific">Fusarium torreyae</name>
    <dbReference type="NCBI Taxonomy" id="1237075"/>
    <lineage>
        <taxon>Eukaryota</taxon>
        <taxon>Fungi</taxon>
        <taxon>Dikarya</taxon>
        <taxon>Ascomycota</taxon>
        <taxon>Pezizomycotina</taxon>
        <taxon>Sordariomycetes</taxon>
        <taxon>Hypocreomycetidae</taxon>
        <taxon>Hypocreales</taxon>
        <taxon>Nectriaceae</taxon>
        <taxon>Fusarium</taxon>
    </lineage>
</organism>
<accession>A0A9W8RXG1</accession>
<evidence type="ECO:0000313" key="1">
    <source>
        <dbReference type="EMBL" id="KAJ4259721.1"/>
    </source>
</evidence>
<dbReference type="EMBL" id="JAOQAZ010000014">
    <property type="protein sequence ID" value="KAJ4259721.1"/>
    <property type="molecule type" value="Genomic_DNA"/>
</dbReference>
<dbReference type="OrthoDB" id="10536606at2759"/>
<name>A0A9W8RXG1_9HYPO</name>
<sequence length="90" mass="9791">MGAACQWRGACFGPALECMTIDDFYKIVKDGKEGAKAVNGDITRSNVEVDVDVRPEFSLAYEFDEAALVGNKLRDAGLGQWMLAKESGQD</sequence>
<protein>
    <submittedName>
        <fullName evidence="1">Uncharacterized protein</fullName>
    </submittedName>
</protein>
<reference evidence="1" key="1">
    <citation type="submission" date="2022-09" db="EMBL/GenBank/DDBJ databases">
        <title>Fusarium specimens isolated from Avocado Roots.</title>
        <authorList>
            <person name="Stajich J."/>
            <person name="Roper C."/>
            <person name="Heimlech-Rivalta G."/>
        </authorList>
    </citation>
    <scope>NUCLEOTIDE SEQUENCE</scope>
    <source>
        <strain evidence="1">CF00136</strain>
    </source>
</reference>
<keyword evidence="2" id="KW-1185">Reference proteome</keyword>
<gene>
    <name evidence="1" type="ORF">NW762_007652</name>
</gene>
<comment type="caution">
    <text evidence="1">The sequence shown here is derived from an EMBL/GenBank/DDBJ whole genome shotgun (WGS) entry which is preliminary data.</text>
</comment>
<evidence type="ECO:0000313" key="2">
    <source>
        <dbReference type="Proteomes" id="UP001152049"/>
    </source>
</evidence>
<proteinExistence type="predicted"/>
<dbReference type="AlphaFoldDB" id="A0A9W8RXG1"/>
<dbReference type="Proteomes" id="UP001152049">
    <property type="component" value="Unassembled WGS sequence"/>
</dbReference>